<name>A0ACA9MBB1_9GLOM</name>
<reference evidence="1" key="1">
    <citation type="submission" date="2021-06" db="EMBL/GenBank/DDBJ databases">
        <authorList>
            <person name="Kallberg Y."/>
            <person name="Tangrot J."/>
            <person name="Rosling A."/>
        </authorList>
    </citation>
    <scope>NUCLEOTIDE SEQUENCE</scope>
    <source>
        <strain evidence="1">AU212A</strain>
    </source>
</reference>
<feature type="non-terminal residue" evidence="1">
    <location>
        <position position="1"/>
    </location>
</feature>
<evidence type="ECO:0000313" key="1">
    <source>
        <dbReference type="EMBL" id="CAG8577322.1"/>
    </source>
</evidence>
<dbReference type="Proteomes" id="UP000789860">
    <property type="component" value="Unassembled WGS sequence"/>
</dbReference>
<dbReference type="EMBL" id="CAJVPM010010922">
    <property type="protein sequence ID" value="CAG8577322.1"/>
    <property type="molecule type" value="Genomic_DNA"/>
</dbReference>
<evidence type="ECO:0000313" key="2">
    <source>
        <dbReference type="Proteomes" id="UP000789860"/>
    </source>
</evidence>
<gene>
    <name evidence="1" type="ORF">SCALOS_LOCUS6070</name>
</gene>
<organism evidence="1 2">
    <name type="scientific">Scutellospora calospora</name>
    <dbReference type="NCBI Taxonomy" id="85575"/>
    <lineage>
        <taxon>Eukaryota</taxon>
        <taxon>Fungi</taxon>
        <taxon>Fungi incertae sedis</taxon>
        <taxon>Mucoromycota</taxon>
        <taxon>Glomeromycotina</taxon>
        <taxon>Glomeromycetes</taxon>
        <taxon>Diversisporales</taxon>
        <taxon>Gigasporaceae</taxon>
        <taxon>Scutellospora</taxon>
    </lineage>
</organism>
<accession>A0ACA9MBB1</accession>
<protein>
    <submittedName>
        <fullName evidence="1">2414_t:CDS:1</fullName>
    </submittedName>
</protein>
<sequence length="253" mass="29246">KMNAAIDSEEAYDIRSHLHNIYEYLFDGSIGAPVIEKLQNGAKVSPEYPNTAFYGADSITPNSNGNITYIECNLLEKLPFPDEEFDYIFSRDYVNFFKNDGFHGFLSEVIRILKPGGWFEVAFSARQILDGGPAFPLWNSAWLSWFKSNNINNDFMLHLEDYLQKTQKFECIEHQTAKFFLGKGNNEMGEFAEDFFFHVLKNLKVHLLPYLGISNNAYDDLVKEIEIDLKSGKSKPYNCYHRIFGKKKELLDK</sequence>
<keyword evidence="2" id="KW-1185">Reference proteome</keyword>
<feature type="non-terminal residue" evidence="1">
    <location>
        <position position="253"/>
    </location>
</feature>
<proteinExistence type="predicted"/>
<comment type="caution">
    <text evidence="1">The sequence shown here is derived from an EMBL/GenBank/DDBJ whole genome shotgun (WGS) entry which is preliminary data.</text>
</comment>